<dbReference type="PRINTS" id="PR00507">
    <property type="entry name" value="N12N6MTFRASE"/>
</dbReference>
<dbReference type="GO" id="GO:0006304">
    <property type="term" value="P:DNA modification"/>
    <property type="evidence" value="ECO:0007669"/>
    <property type="project" value="InterPro"/>
</dbReference>
<dbReference type="GO" id="GO:0008168">
    <property type="term" value="F:methyltransferase activity"/>
    <property type="evidence" value="ECO:0007669"/>
    <property type="project" value="InterPro"/>
</dbReference>
<feature type="domain" description="Type II methyltransferase M.TaqI-like" evidence="1">
    <location>
        <begin position="129"/>
        <end position="218"/>
    </location>
</feature>
<dbReference type="AlphaFoldDB" id="A0A6C0C644"/>
<dbReference type="Pfam" id="PF07669">
    <property type="entry name" value="Eco57I"/>
    <property type="match status" value="1"/>
</dbReference>
<dbReference type="Gene3D" id="3.40.50.150">
    <property type="entry name" value="Vaccinia Virus protein VP39"/>
    <property type="match status" value="1"/>
</dbReference>
<organism evidence="2">
    <name type="scientific">viral metagenome</name>
    <dbReference type="NCBI Taxonomy" id="1070528"/>
    <lineage>
        <taxon>unclassified sequences</taxon>
        <taxon>metagenomes</taxon>
        <taxon>organismal metagenomes</taxon>
    </lineage>
</organism>
<protein>
    <recommendedName>
        <fullName evidence="1">Type II methyltransferase M.TaqI-like domain-containing protein</fullName>
    </recommendedName>
</protein>
<reference evidence="2" key="1">
    <citation type="journal article" date="2020" name="Nature">
        <title>Giant virus diversity and host interactions through global metagenomics.</title>
        <authorList>
            <person name="Schulz F."/>
            <person name="Roux S."/>
            <person name="Paez-Espino D."/>
            <person name="Jungbluth S."/>
            <person name="Walsh D.A."/>
            <person name="Denef V.J."/>
            <person name="McMahon K.D."/>
            <person name="Konstantinidis K.T."/>
            <person name="Eloe-Fadrosh E.A."/>
            <person name="Kyrpides N.C."/>
            <person name="Woyke T."/>
        </authorList>
    </citation>
    <scope>NUCLEOTIDE SEQUENCE</scope>
    <source>
        <strain evidence="2">GVMAG-M-3300020187-37</strain>
    </source>
</reference>
<dbReference type="InterPro" id="IPR011639">
    <property type="entry name" value="MethylTrfase_TaqI-like_dom"/>
</dbReference>
<proteinExistence type="predicted"/>
<dbReference type="GO" id="GO:0003676">
    <property type="term" value="F:nucleic acid binding"/>
    <property type="evidence" value="ECO:0007669"/>
    <property type="project" value="InterPro"/>
</dbReference>
<sequence>MNIFNEIKLLKYIDNYKTELTDRKKSGSVFTNSKTINNMLDKLPIGVWTNPKFKWFDPGCGIGNFHIIIFFRLMKSLPIQCEEKRRKHIIENMLYFAEINYEYINILKKIFCSDKYKINIFHGSYVYLNALDKNIPIFNHDIFNTYFDIVVFNPPFQKPNSKDNNKLSSKPLYPFFVEESFKYLKDNGYLLCIHPVSWRRKSKEIKLINHILNKHLLYIYTNNDFHDFGISAPYINYYLIKNVEYNKDNLTEYETYFNNKYYKGNIHLKNTLEFIPLLLTNETMSIFEKVLNKIGDKLDVQLESKFSTTKKNISVQKTNEYIYLNSHSLSMKNGRIFRYSKVKHPSHDKLKILMNFQGGYRYLDPFIDCGTMGITDSSMRMYVNNDNKNLLLDFLKSDLFKFLLMATTYNYGTNQKNEFHIINLFTKPSISDFYKFYSIKKKEQLFIEKNII</sequence>
<accession>A0A6C0C644</accession>
<dbReference type="InterPro" id="IPR029063">
    <property type="entry name" value="SAM-dependent_MTases_sf"/>
</dbReference>
<dbReference type="EMBL" id="MN739347">
    <property type="protein sequence ID" value="QHS99792.1"/>
    <property type="molecule type" value="Genomic_DNA"/>
</dbReference>
<dbReference type="GO" id="GO:0032259">
    <property type="term" value="P:methylation"/>
    <property type="evidence" value="ECO:0007669"/>
    <property type="project" value="InterPro"/>
</dbReference>
<dbReference type="PROSITE" id="PS00092">
    <property type="entry name" value="N6_MTASE"/>
    <property type="match status" value="1"/>
</dbReference>
<evidence type="ECO:0000259" key="1">
    <source>
        <dbReference type="Pfam" id="PF07669"/>
    </source>
</evidence>
<evidence type="ECO:0000313" key="2">
    <source>
        <dbReference type="EMBL" id="QHS99792.1"/>
    </source>
</evidence>
<name>A0A6C0C644_9ZZZZ</name>
<dbReference type="InterPro" id="IPR002052">
    <property type="entry name" value="DNA_methylase_N6_adenine_CS"/>
</dbReference>
<dbReference type="SUPFAM" id="SSF53335">
    <property type="entry name" value="S-adenosyl-L-methionine-dependent methyltransferases"/>
    <property type="match status" value="1"/>
</dbReference>